<dbReference type="SMART" id="SM00342">
    <property type="entry name" value="HTH_ARAC"/>
    <property type="match status" value="1"/>
</dbReference>
<dbReference type="RefSeq" id="WP_199463202.1">
    <property type="nucleotide sequence ID" value="NZ_JAEMUH010000012.1"/>
</dbReference>
<keyword evidence="1" id="KW-0805">Transcription regulation</keyword>
<dbReference type="CDD" id="cd06124">
    <property type="entry name" value="cupin_NimR-like_N"/>
    <property type="match status" value="1"/>
</dbReference>
<dbReference type="InterPro" id="IPR018062">
    <property type="entry name" value="HTH_AraC-typ_CS"/>
</dbReference>
<name>A0ABS0ZDZ5_9GAMM</name>
<dbReference type="Pfam" id="PF02311">
    <property type="entry name" value="AraC_binding"/>
    <property type="match status" value="1"/>
</dbReference>
<keyword evidence="3" id="KW-0804">Transcription</keyword>
<dbReference type="InterPro" id="IPR018060">
    <property type="entry name" value="HTH_AraC"/>
</dbReference>
<gene>
    <name evidence="5" type="ORF">JHD44_12960</name>
</gene>
<dbReference type="Pfam" id="PF12833">
    <property type="entry name" value="HTH_18"/>
    <property type="match status" value="1"/>
</dbReference>
<organism evidence="5 6">
    <name type="scientific">Marinomonas ostreistagni</name>
    <dbReference type="NCBI Taxonomy" id="359209"/>
    <lineage>
        <taxon>Bacteria</taxon>
        <taxon>Pseudomonadati</taxon>
        <taxon>Pseudomonadota</taxon>
        <taxon>Gammaproteobacteria</taxon>
        <taxon>Oceanospirillales</taxon>
        <taxon>Oceanospirillaceae</taxon>
        <taxon>Marinomonas</taxon>
    </lineage>
</organism>
<reference evidence="5 6" key="1">
    <citation type="submission" date="2020-12" db="EMBL/GenBank/DDBJ databases">
        <title>Comparative genome analysis of fungal antagonists Marinomonas ostreistagni 398 and M. spartinae 468.</title>
        <authorList>
            <person name="Fields J.L."/>
            <person name="Mavrodi O.V."/>
            <person name="Biber P.D."/>
            <person name="Indest K.J."/>
            <person name="Mavrodi D.V."/>
        </authorList>
    </citation>
    <scope>NUCLEOTIDE SEQUENCE [LARGE SCALE GENOMIC DNA]</scope>
    <source>
        <strain evidence="5 6">USM7</strain>
    </source>
</reference>
<accession>A0ABS0ZDZ5</accession>
<comment type="caution">
    <text evidence="5">The sequence shown here is derived from an EMBL/GenBank/DDBJ whole genome shotgun (WGS) entry which is preliminary data.</text>
</comment>
<feature type="domain" description="HTH araC/xylS-type" evidence="4">
    <location>
        <begin position="161"/>
        <end position="261"/>
    </location>
</feature>
<protein>
    <submittedName>
        <fullName evidence="5">Helix-turn-helix transcriptional regulator</fullName>
    </submittedName>
</protein>
<dbReference type="PROSITE" id="PS00041">
    <property type="entry name" value="HTH_ARAC_FAMILY_1"/>
    <property type="match status" value="1"/>
</dbReference>
<dbReference type="SUPFAM" id="SSF46689">
    <property type="entry name" value="Homeodomain-like"/>
    <property type="match status" value="1"/>
</dbReference>
<dbReference type="InterPro" id="IPR009057">
    <property type="entry name" value="Homeodomain-like_sf"/>
</dbReference>
<dbReference type="PANTHER" id="PTHR11019">
    <property type="entry name" value="HTH-TYPE TRANSCRIPTIONAL REGULATOR NIMR"/>
    <property type="match status" value="1"/>
</dbReference>
<evidence type="ECO:0000313" key="6">
    <source>
        <dbReference type="Proteomes" id="UP000598488"/>
    </source>
</evidence>
<evidence type="ECO:0000313" key="5">
    <source>
        <dbReference type="EMBL" id="MBJ7551598.1"/>
    </source>
</evidence>
<sequence>MDTRVVSSIEERSLQPSQLMPIRAISRHMTTTTKVISHHHHWAQVVFSNTGVVKVSSTNGIHIVPPRHAVWIPPNVEHAATLLENAQLLSVYIDVSIKHLANWHQCQVFKVSSLLHELVVALGLLHGHEKTPRYHALCEVICSEFEHLKALSIGIVMPKERRLKAICEAFLEAPKQATTLKYLCSRSGASLSTATRLFDKHLGMNFNQWRQQVLLSQAVALAAQKMPIQQIAYELGYTSPSAFTAMVTNAVGIPPKQFLYQQTDR</sequence>
<dbReference type="InterPro" id="IPR003313">
    <property type="entry name" value="AraC-bd"/>
</dbReference>
<dbReference type="InterPro" id="IPR011051">
    <property type="entry name" value="RmlC_Cupin_sf"/>
</dbReference>
<dbReference type="PANTHER" id="PTHR11019:SF159">
    <property type="entry name" value="TRANSCRIPTIONAL REGULATOR-RELATED"/>
    <property type="match status" value="1"/>
</dbReference>
<evidence type="ECO:0000256" key="3">
    <source>
        <dbReference type="ARBA" id="ARBA00023163"/>
    </source>
</evidence>
<evidence type="ECO:0000256" key="2">
    <source>
        <dbReference type="ARBA" id="ARBA00023125"/>
    </source>
</evidence>
<keyword evidence="6" id="KW-1185">Reference proteome</keyword>
<evidence type="ECO:0000256" key="1">
    <source>
        <dbReference type="ARBA" id="ARBA00023015"/>
    </source>
</evidence>
<dbReference type="Proteomes" id="UP000598488">
    <property type="component" value="Unassembled WGS sequence"/>
</dbReference>
<dbReference type="PROSITE" id="PS01124">
    <property type="entry name" value="HTH_ARAC_FAMILY_2"/>
    <property type="match status" value="1"/>
</dbReference>
<dbReference type="EMBL" id="JAEMUH010000012">
    <property type="protein sequence ID" value="MBJ7551598.1"/>
    <property type="molecule type" value="Genomic_DNA"/>
</dbReference>
<evidence type="ECO:0000259" key="4">
    <source>
        <dbReference type="PROSITE" id="PS01124"/>
    </source>
</evidence>
<proteinExistence type="predicted"/>
<keyword evidence="2" id="KW-0238">DNA-binding</keyword>
<dbReference type="SUPFAM" id="SSF51182">
    <property type="entry name" value="RmlC-like cupins"/>
    <property type="match status" value="1"/>
</dbReference>
<dbReference type="Gene3D" id="1.10.10.60">
    <property type="entry name" value="Homeodomain-like"/>
    <property type="match status" value="1"/>
</dbReference>